<comment type="cofactor">
    <cofactor evidence="4">
        <name>Mg(2+)</name>
        <dbReference type="ChEBI" id="CHEBI:18420"/>
    </cofactor>
</comment>
<keyword evidence="4" id="KW-0479">Metal-binding</keyword>
<proteinExistence type="inferred from homology"/>
<dbReference type="EMBL" id="JBHUMR010000014">
    <property type="protein sequence ID" value="MFD2618300.1"/>
    <property type="molecule type" value="Genomic_DNA"/>
</dbReference>
<evidence type="ECO:0000256" key="3">
    <source>
        <dbReference type="ARBA" id="ARBA00022840"/>
    </source>
</evidence>
<dbReference type="GO" id="GO:0030272">
    <property type="term" value="F:5-formyltetrahydrofolate cyclo-ligase activity"/>
    <property type="evidence" value="ECO:0007669"/>
    <property type="project" value="UniProtKB-EC"/>
</dbReference>
<accession>A0ABW5PTN1</accession>
<reference evidence="6" key="1">
    <citation type="journal article" date="2019" name="Int. J. Syst. Evol. Microbiol.">
        <title>The Global Catalogue of Microorganisms (GCM) 10K type strain sequencing project: providing services to taxonomists for standard genome sequencing and annotation.</title>
        <authorList>
            <consortium name="The Broad Institute Genomics Platform"/>
            <consortium name="The Broad Institute Genome Sequencing Center for Infectious Disease"/>
            <person name="Wu L."/>
            <person name="Ma J."/>
        </authorList>
    </citation>
    <scope>NUCLEOTIDE SEQUENCE [LARGE SCALE GENOMIC DNA]</scope>
    <source>
        <strain evidence="6">TISTR 2241</strain>
    </source>
</reference>
<dbReference type="InterPro" id="IPR024185">
    <property type="entry name" value="FTHF_cligase-like_sf"/>
</dbReference>
<dbReference type="PANTHER" id="PTHR23407">
    <property type="entry name" value="ATPASE INHIBITOR/5-FORMYLTETRAHYDROFOLATE CYCLO-LIGASE"/>
    <property type="match status" value="1"/>
</dbReference>
<dbReference type="Gene3D" id="3.40.50.10420">
    <property type="entry name" value="NagB/RpiA/CoA transferase-like"/>
    <property type="match status" value="1"/>
</dbReference>
<dbReference type="EC" id="6.3.3.2" evidence="4"/>
<keyword evidence="4" id="KW-0460">Magnesium</keyword>
<evidence type="ECO:0000256" key="2">
    <source>
        <dbReference type="ARBA" id="ARBA00022741"/>
    </source>
</evidence>
<comment type="caution">
    <text evidence="5">The sequence shown here is derived from an EMBL/GenBank/DDBJ whole genome shotgun (WGS) entry which is preliminary data.</text>
</comment>
<keyword evidence="2 4" id="KW-0547">Nucleotide-binding</keyword>
<evidence type="ECO:0000256" key="4">
    <source>
        <dbReference type="RuleBase" id="RU361279"/>
    </source>
</evidence>
<sequence>MTNIKQIKKQIREEVLHKLQNMDHEDFIQKNKQIYEHVLTFDLWQKSETIGITLSRGREIMTRPIIDKAWQLGKRIAVPKCYPEEKEMRFYFLDDYEQLELSYFNLYEPKLSEVTQVQTDEIDIMIVPGVAYSPSGYRIGFGGGYYDRYLKHYHGEKISLLLDEQKIDQVPIEEHDIPVNWLITPDQIMKTTS</sequence>
<evidence type="ECO:0000313" key="5">
    <source>
        <dbReference type="EMBL" id="MFD2618300.1"/>
    </source>
</evidence>
<name>A0ABW5PTN1_9BACI</name>
<dbReference type="SUPFAM" id="SSF100950">
    <property type="entry name" value="NagB/RpiA/CoA transferase-like"/>
    <property type="match status" value="1"/>
</dbReference>
<gene>
    <name evidence="5" type="ORF">ACFSTF_13400</name>
</gene>
<evidence type="ECO:0000256" key="1">
    <source>
        <dbReference type="ARBA" id="ARBA00010638"/>
    </source>
</evidence>
<protein>
    <recommendedName>
        <fullName evidence="4">5-formyltetrahydrofolate cyclo-ligase</fullName>
        <ecNumber evidence="4">6.3.3.2</ecNumber>
    </recommendedName>
</protein>
<dbReference type="InterPro" id="IPR037171">
    <property type="entry name" value="NagB/RpiA_transferase-like"/>
</dbReference>
<comment type="similarity">
    <text evidence="1 4">Belongs to the 5-formyltetrahydrofolate cyclo-ligase family.</text>
</comment>
<dbReference type="Pfam" id="PF01812">
    <property type="entry name" value="5-FTHF_cyc-lig"/>
    <property type="match status" value="1"/>
</dbReference>
<dbReference type="InterPro" id="IPR002698">
    <property type="entry name" value="FTHF_cligase"/>
</dbReference>
<dbReference type="RefSeq" id="WP_141189931.1">
    <property type="nucleotide sequence ID" value="NZ_JBHUMR010000014.1"/>
</dbReference>
<dbReference type="Proteomes" id="UP001597458">
    <property type="component" value="Unassembled WGS sequence"/>
</dbReference>
<keyword evidence="3 4" id="KW-0067">ATP-binding</keyword>
<comment type="catalytic activity">
    <reaction evidence="4">
        <text>(6S)-5-formyl-5,6,7,8-tetrahydrofolate + ATP = (6R)-5,10-methenyltetrahydrofolate + ADP + phosphate</text>
        <dbReference type="Rhea" id="RHEA:10488"/>
        <dbReference type="ChEBI" id="CHEBI:30616"/>
        <dbReference type="ChEBI" id="CHEBI:43474"/>
        <dbReference type="ChEBI" id="CHEBI:57455"/>
        <dbReference type="ChEBI" id="CHEBI:57457"/>
        <dbReference type="ChEBI" id="CHEBI:456216"/>
        <dbReference type="EC" id="6.3.3.2"/>
    </reaction>
</comment>
<keyword evidence="5" id="KW-0436">Ligase</keyword>
<dbReference type="PANTHER" id="PTHR23407:SF1">
    <property type="entry name" value="5-FORMYLTETRAHYDROFOLATE CYCLO-LIGASE"/>
    <property type="match status" value="1"/>
</dbReference>
<dbReference type="PIRSF" id="PIRSF006806">
    <property type="entry name" value="FTHF_cligase"/>
    <property type="match status" value="1"/>
</dbReference>
<dbReference type="NCBIfam" id="TIGR02727">
    <property type="entry name" value="MTHFS_bact"/>
    <property type="match status" value="1"/>
</dbReference>
<evidence type="ECO:0000313" key="6">
    <source>
        <dbReference type="Proteomes" id="UP001597458"/>
    </source>
</evidence>
<keyword evidence="6" id="KW-1185">Reference proteome</keyword>
<organism evidence="5 6">
    <name type="scientific">Terrilactibacillus laevilacticus</name>
    <dbReference type="NCBI Taxonomy" id="1380157"/>
    <lineage>
        <taxon>Bacteria</taxon>
        <taxon>Bacillati</taxon>
        <taxon>Bacillota</taxon>
        <taxon>Bacilli</taxon>
        <taxon>Bacillales</taxon>
        <taxon>Bacillaceae</taxon>
        <taxon>Terrilactibacillus</taxon>
    </lineage>
</organism>